<gene>
    <name evidence="2" type="ORF">AAFF_G00387870</name>
</gene>
<evidence type="ECO:0000313" key="3">
    <source>
        <dbReference type="Proteomes" id="UP001221898"/>
    </source>
</evidence>
<feature type="compositionally biased region" description="Basic residues" evidence="1">
    <location>
        <begin position="27"/>
        <end position="39"/>
    </location>
</feature>
<evidence type="ECO:0000256" key="1">
    <source>
        <dbReference type="SAM" id="MobiDB-lite"/>
    </source>
</evidence>
<dbReference type="EMBL" id="JAINUG010000072">
    <property type="protein sequence ID" value="KAJ8401205.1"/>
    <property type="molecule type" value="Genomic_DNA"/>
</dbReference>
<name>A0AAD7WLK7_9TELE</name>
<comment type="caution">
    <text evidence="2">The sequence shown here is derived from an EMBL/GenBank/DDBJ whole genome shotgun (WGS) entry which is preliminary data.</text>
</comment>
<sequence length="39" mass="4398">MARAAPRSQSLGSPTSPAPPRPTRWSPRLRPRGWCPCRR</sequence>
<feature type="region of interest" description="Disordered" evidence="1">
    <location>
        <begin position="1"/>
        <end position="39"/>
    </location>
</feature>
<dbReference type="AlphaFoldDB" id="A0AAD7WLK7"/>
<evidence type="ECO:0000313" key="2">
    <source>
        <dbReference type="EMBL" id="KAJ8401205.1"/>
    </source>
</evidence>
<proteinExistence type="predicted"/>
<accession>A0AAD7WLK7</accession>
<dbReference type="Proteomes" id="UP001221898">
    <property type="component" value="Unassembled WGS sequence"/>
</dbReference>
<keyword evidence="3" id="KW-1185">Reference proteome</keyword>
<protein>
    <submittedName>
        <fullName evidence="2">Uncharacterized protein</fullName>
    </submittedName>
</protein>
<organism evidence="2 3">
    <name type="scientific">Aldrovandia affinis</name>
    <dbReference type="NCBI Taxonomy" id="143900"/>
    <lineage>
        <taxon>Eukaryota</taxon>
        <taxon>Metazoa</taxon>
        <taxon>Chordata</taxon>
        <taxon>Craniata</taxon>
        <taxon>Vertebrata</taxon>
        <taxon>Euteleostomi</taxon>
        <taxon>Actinopterygii</taxon>
        <taxon>Neopterygii</taxon>
        <taxon>Teleostei</taxon>
        <taxon>Notacanthiformes</taxon>
        <taxon>Halosauridae</taxon>
        <taxon>Aldrovandia</taxon>
    </lineage>
</organism>
<reference evidence="2" key="1">
    <citation type="journal article" date="2023" name="Science">
        <title>Genome structures resolve the early diversification of teleost fishes.</title>
        <authorList>
            <person name="Parey E."/>
            <person name="Louis A."/>
            <person name="Montfort J."/>
            <person name="Bouchez O."/>
            <person name="Roques C."/>
            <person name="Iampietro C."/>
            <person name="Lluch J."/>
            <person name="Castinel A."/>
            <person name="Donnadieu C."/>
            <person name="Desvignes T."/>
            <person name="Floi Bucao C."/>
            <person name="Jouanno E."/>
            <person name="Wen M."/>
            <person name="Mejri S."/>
            <person name="Dirks R."/>
            <person name="Jansen H."/>
            <person name="Henkel C."/>
            <person name="Chen W.J."/>
            <person name="Zahm M."/>
            <person name="Cabau C."/>
            <person name="Klopp C."/>
            <person name="Thompson A.W."/>
            <person name="Robinson-Rechavi M."/>
            <person name="Braasch I."/>
            <person name="Lecointre G."/>
            <person name="Bobe J."/>
            <person name="Postlethwait J.H."/>
            <person name="Berthelot C."/>
            <person name="Roest Crollius H."/>
            <person name="Guiguen Y."/>
        </authorList>
    </citation>
    <scope>NUCLEOTIDE SEQUENCE</scope>
    <source>
        <strain evidence="2">NC1722</strain>
    </source>
</reference>